<organism evidence="3 4">
    <name type="scientific">Ichthyophthirius multifiliis</name>
    <name type="common">White spot disease agent</name>
    <name type="synonym">Ich</name>
    <dbReference type="NCBI Taxonomy" id="5932"/>
    <lineage>
        <taxon>Eukaryota</taxon>
        <taxon>Sar</taxon>
        <taxon>Alveolata</taxon>
        <taxon>Ciliophora</taxon>
        <taxon>Intramacronucleata</taxon>
        <taxon>Oligohymenophorea</taxon>
        <taxon>Hymenostomatida</taxon>
        <taxon>Ophryoglenina</taxon>
        <taxon>Ichthyophthirius</taxon>
    </lineage>
</organism>
<keyword evidence="2" id="KW-1133">Transmembrane helix</keyword>
<dbReference type="InParanoid" id="G0R2F1"/>
<feature type="non-terminal residue" evidence="3">
    <location>
        <position position="1"/>
    </location>
</feature>
<dbReference type="GeneID" id="14904428"/>
<keyword evidence="4" id="KW-1185">Reference proteome</keyword>
<keyword evidence="2" id="KW-0812">Transmembrane</keyword>
<accession>G0R2F1</accession>
<feature type="coiled-coil region" evidence="1">
    <location>
        <begin position="131"/>
        <end position="161"/>
    </location>
</feature>
<evidence type="ECO:0000256" key="1">
    <source>
        <dbReference type="SAM" id="Coils"/>
    </source>
</evidence>
<dbReference type="Proteomes" id="UP000008983">
    <property type="component" value="Unassembled WGS sequence"/>
</dbReference>
<dbReference type="RefSeq" id="XP_004027694.1">
    <property type="nucleotide sequence ID" value="XM_004027645.1"/>
</dbReference>
<proteinExistence type="predicted"/>
<reference evidence="3 4" key="1">
    <citation type="submission" date="2011-07" db="EMBL/GenBank/DDBJ databases">
        <authorList>
            <person name="Coyne R."/>
            <person name="Brami D."/>
            <person name="Johnson J."/>
            <person name="Hostetler J."/>
            <person name="Hannick L."/>
            <person name="Clark T."/>
            <person name="Cassidy-Hanley D."/>
            <person name="Inman J."/>
        </authorList>
    </citation>
    <scope>NUCLEOTIDE SEQUENCE [LARGE SCALE GENOMIC DNA]</scope>
    <source>
        <strain evidence="3 4">G5</strain>
    </source>
</reference>
<dbReference type="OMA" id="HQGDLMI"/>
<dbReference type="AlphaFoldDB" id="G0R2F1"/>
<evidence type="ECO:0000313" key="3">
    <source>
        <dbReference type="EMBL" id="EGR28349.1"/>
    </source>
</evidence>
<dbReference type="EMBL" id="GL984257">
    <property type="protein sequence ID" value="EGR28349.1"/>
    <property type="molecule type" value="Genomic_DNA"/>
</dbReference>
<keyword evidence="2" id="KW-0472">Membrane</keyword>
<evidence type="ECO:0000313" key="4">
    <source>
        <dbReference type="Proteomes" id="UP000008983"/>
    </source>
</evidence>
<sequence length="363" mass="43394">QTSHQMEQNYQNNLIVQYAFQLLMIHLQLNVVIIFAKFNYIQKIIIYKIKGCILETINRYHKCPFCQTILNESEIFPEYSLNNVKNTILQEYDKASLQTIEEICDYKDQGFKDNIVKILKEKFAETAILYISKFEENIKNIQTKKKEIQNQINQIQKSEKNYIGQLKYQDIKLQLDQLEIQEKVIYDYFIQSIQKYFQQLQKPEILEIKTDLIILKKNYIIKNFYIQPTMFINDFKQILIQTFLQKNNPIQENLLKLENIYIVSVPLEFSQQINNNFQKNNINEMNQEQIQEFLQIQNQNFNQQINFSQLFSLEIVNSLQIKQGSTIFIIGNIPCNQIYQFNVQLTIFKKDSIQIITDVRLVI</sequence>
<evidence type="ECO:0000256" key="2">
    <source>
        <dbReference type="SAM" id="Phobius"/>
    </source>
</evidence>
<name>G0R2F1_ICHMU</name>
<feature type="transmembrane region" description="Helical" evidence="2">
    <location>
        <begin position="18"/>
        <end position="40"/>
    </location>
</feature>
<keyword evidence="1" id="KW-0175">Coiled coil</keyword>
<gene>
    <name evidence="3" type="ORF">IMG5_177520</name>
</gene>
<protein>
    <submittedName>
        <fullName evidence="3">Uncharacterized protein</fullName>
    </submittedName>
</protein>